<dbReference type="AlphaFoldDB" id="A0A9W6TW89"/>
<dbReference type="PANTHER" id="PTHR22775">
    <property type="entry name" value="SORTING NEXIN"/>
    <property type="match status" value="1"/>
</dbReference>
<dbReference type="PROSITE" id="PS50195">
    <property type="entry name" value="PX"/>
    <property type="match status" value="1"/>
</dbReference>
<sequence>MGCRHSKDVTLVHRTSSVAVPLRPTTPSFHAQDSKLWASTSGSQANEFREELPSFVVSDSADLVGSSDGEPVHGMVSAFTFSFIQASELSSNSSLSLSLDSSLVSDDQTSPGPPESLTFAMTGDPIELTPIPEERSGPREGVEASNSTTAEPHESAADAPSESGVTEPEGESSPPAAAQVVESSAASESAVTETSDLLVNELDASGISHRSEESSNNTGDTRRSVAVSEISEGGEYMVTETGAVVRHETAVARVSEVSAGEAESDSVERESIEAVAAAIVQQVVDDAVSAASSDGEQQRDRPDLAAMSSMQVEPSSTGIFYLSKTQPSDNAPLPSSRAPIYAIVGTSTDKGVVLYHVQLLDEVTDSAKWPAPLPRRYSRFSEMYSKLKETKLPAADKLPKLPRAGVVHFVRGRQSKKTIEERQQQFSNVLRYIAEHRELHDSAEFQSFLRNQ</sequence>
<comment type="caution">
    <text evidence="3">The sequence shown here is derived from an EMBL/GenBank/DDBJ whole genome shotgun (WGS) entry which is preliminary data.</text>
</comment>
<dbReference type="InterPro" id="IPR001683">
    <property type="entry name" value="PX_dom"/>
</dbReference>
<dbReference type="EMBL" id="BSXW01000395">
    <property type="protein sequence ID" value="GMF21118.1"/>
    <property type="molecule type" value="Genomic_DNA"/>
</dbReference>
<dbReference type="Proteomes" id="UP001165083">
    <property type="component" value="Unassembled WGS sequence"/>
</dbReference>
<gene>
    <name evidence="3" type="ORF">Plil01_000830000</name>
</gene>
<proteinExistence type="predicted"/>
<protein>
    <submittedName>
        <fullName evidence="3">Unnamed protein product</fullName>
    </submittedName>
</protein>
<dbReference type="Gene3D" id="3.30.1520.10">
    <property type="entry name" value="Phox-like domain"/>
    <property type="match status" value="1"/>
</dbReference>
<evidence type="ECO:0000313" key="3">
    <source>
        <dbReference type="EMBL" id="GMF21118.1"/>
    </source>
</evidence>
<evidence type="ECO:0000313" key="4">
    <source>
        <dbReference type="Proteomes" id="UP001165083"/>
    </source>
</evidence>
<evidence type="ECO:0000259" key="2">
    <source>
        <dbReference type="PROSITE" id="PS50195"/>
    </source>
</evidence>
<organism evidence="3 4">
    <name type="scientific">Phytophthora lilii</name>
    <dbReference type="NCBI Taxonomy" id="2077276"/>
    <lineage>
        <taxon>Eukaryota</taxon>
        <taxon>Sar</taxon>
        <taxon>Stramenopiles</taxon>
        <taxon>Oomycota</taxon>
        <taxon>Peronosporomycetes</taxon>
        <taxon>Peronosporales</taxon>
        <taxon>Peronosporaceae</taxon>
        <taxon>Phytophthora</taxon>
    </lineage>
</organism>
<feature type="compositionally biased region" description="Basic and acidic residues" evidence="1">
    <location>
        <begin position="132"/>
        <end position="142"/>
    </location>
</feature>
<dbReference type="OrthoDB" id="10254720at2759"/>
<dbReference type="PANTHER" id="PTHR22775:SF3">
    <property type="entry name" value="SORTING NEXIN-13"/>
    <property type="match status" value="1"/>
</dbReference>
<evidence type="ECO:0000256" key="1">
    <source>
        <dbReference type="SAM" id="MobiDB-lite"/>
    </source>
</evidence>
<feature type="region of interest" description="Disordered" evidence="1">
    <location>
        <begin position="102"/>
        <end position="223"/>
    </location>
</feature>
<dbReference type="SUPFAM" id="SSF64268">
    <property type="entry name" value="PX domain"/>
    <property type="match status" value="1"/>
</dbReference>
<dbReference type="GO" id="GO:0035091">
    <property type="term" value="F:phosphatidylinositol binding"/>
    <property type="evidence" value="ECO:0007669"/>
    <property type="project" value="InterPro"/>
</dbReference>
<feature type="compositionally biased region" description="Low complexity" evidence="1">
    <location>
        <begin position="172"/>
        <end position="195"/>
    </location>
</feature>
<name>A0A9W6TW89_9STRA</name>
<keyword evidence="4" id="KW-1185">Reference proteome</keyword>
<dbReference type="Pfam" id="PF00787">
    <property type="entry name" value="PX"/>
    <property type="match status" value="1"/>
</dbReference>
<reference evidence="3" key="1">
    <citation type="submission" date="2023-04" db="EMBL/GenBank/DDBJ databases">
        <title>Phytophthora lilii NBRC 32176.</title>
        <authorList>
            <person name="Ichikawa N."/>
            <person name="Sato H."/>
            <person name="Tonouchi N."/>
        </authorList>
    </citation>
    <scope>NUCLEOTIDE SEQUENCE</scope>
    <source>
        <strain evidence="3">NBRC 32176</strain>
    </source>
</reference>
<dbReference type="InterPro" id="IPR036871">
    <property type="entry name" value="PX_dom_sf"/>
</dbReference>
<dbReference type="CDD" id="cd06093">
    <property type="entry name" value="PX_domain"/>
    <property type="match status" value="1"/>
</dbReference>
<feature type="domain" description="PX" evidence="2">
    <location>
        <begin position="333"/>
        <end position="452"/>
    </location>
</feature>
<accession>A0A9W6TW89</accession>